<dbReference type="AlphaFoldDB" id="A0A699SY48"/>
<organism evidence="2">
    <name type="scientific">Tanacetum cinerariifolium</name>
    <name type="common">Dalmatian daisy</name>
    <name type="synonym">Chrysanthemum cinerariifolium</name>
    <dbReference type="NCBI Taxonomy" id="118510"/>
    <lineage>
        <taxon>Eukaryota</taxon>
        <taxon>Viridiplantae</taxon>
        <taxon>Streptophyta</taxon>
        <taxon>Embryophyta</taxon>
        <taxon>Tracheophyta</taxon>
        <taxon>Spermatophyta</taxon>
        <taxon>Magnoliopsida</taxon>
        <taxon>eudicotyledons</taxon>
        <taxon>Gunneridae</taxon>
        <taxon>Pentapetalae</taxon>
        <taxon>asterids</taxon>
        <taxon>campanulids</taxon>
        <taxon>Asterales</taxon>
        <taxon>Asteraceae</taxon>
        <taxon>Asteroideae</taxon>
        <taxon>Anthemideae</taxon>
        <taxon>Anthemidinae</taxon>
        <taxon>Tanacetum</taxon>
    </lineage>
</organism>
<name>A0A699SY48_TANCI</name>
<feature type="non-terminal residue" evidence="2">
    <location>
        <position position="85"/>
    </location>
</feature>
<evidence type="ECO:0000256" key="1">
    <source>
        <dbReference type="SAM" id="MobiDB-lite"/>
    </source>
</evidence>
<protein>
    <submittedName>
        <fullName evidence="2">Uncharacterized protein</fullName>
    </submittedName>
</protein>
<accession>A0A699SY48</accession>
<comment type="caution">
    <text evidence="2">The sequence shown here is derived from an EMBL/GenBank/DDBJ whole genome shotgun (WGS) entry which is preliminary data.</text>
</comment>
<feature type="region of interest" description="Disordered" evidence="1">
    <location>
        <begin position="1"/>
        <end position="40"/>
    </location>
</feature>
<feature type="compositionally biased region" description="Pro residues" evidence="1">
    <location>
        <begin position="15"/>
        <end position="26"/>
    </location>
</feature>
<proteinExistence type="predicted"/>
<dbReference type="EMBL" id="BKCJ011194686">
    <property type="protein sequence ID" value="GFD01939.1"/>
    <property type="molecule type" value="Genomic_DNA"/>
</dbReference>
<reference evidence="2" key="1">
    <citation type="journal article" date="2019" name="Sci. Rep.">
        <title>Draft genome of Tanacetum cinerariifolium, the natural source of mosquito coil.</title>
        <authorList>
            <person name="Yamashiro T."/>
            <person name="Shiraishi A."/>
            <person name="Satake H."/>
            <person name="Nakayama K."/>
        </authorList>
    </citation>
    <scope>NUCLEOTIDE SEQUENCE</scope>
</reference>
<feature type="non-terminal residue" evidence="2">
    <location>
        <position position="1"/>
    </location>
</feature>
<gene>
    <name evidence="2" type="ORF">Tci_873908</name>
</gene>
<evidence type="ECO:0000313" key="2">
    <source>
        <dbReference type="EMBL" id="GFD01939.1"/>
    </source>
</evidence>
<sequence>VIEEIADDAAQHTSPLPPSPIIPPTSPHQSPRTSPSQTTEGTSILVQQVLDKYSALVHRPVVDAVSTLVNAAKPKVLKVVPAAPT</sequence>